<comment type="caution">
    <text evidence="1">The sequence shown here is derived from an EMBL/GenBank/DDBJ whole genome shotgun (WGS) entry which is preliminary data.</text>
</comment>
<organism evidence="1 2">
    <name type="scientific">Sporosarcina koreensis</name>
    <dbReference type="NCBI Taxonomy" id="334735"/>
    <lineage>
        <taxon>Bacteria</taxon>
        <taxon>Bacillati</taxon>
        <taxon>Bacillota</taxon>
        <taxon>Bacilli</taxon>
        <taxon>Bacillales</taxon>
        <taxon>Caryophanaceae</taxon>
        <taxon>Sporosarcina</taxon>
    </lineage>
</organism>
<accession>A0ABW0TUP0</accession>
<dbReference type="Proteomes" id="UP001596071">
    <property type="component" value="Unassembled WGS sequence"/>
</dbReference>
<dbReference type="RefSeq" id="WP_381442911.1">
    <property type="nucleotide sequence ID" value="NZ_JBHSNP010000010.1"/>
</dbReference>
<sequence length="106" mass="12495">MLDGLFDCNPIAIIRFEIDDEKEEHGEYMGGFSTWVPDELTEHLEHNFGKVTLVQQTETRIRYTYKLGEKGGNREGKILVTFDYLWDQKVERVNKLVPYWIAKGRQ</sequence>
<protein>
    <submittedName>
        <fullName evidence="1">Uncharacterized protein</fullName>
    </submittedName>
</protein>
<gene>
    <name evidence="1" type="ORF">ACFPTP_05805</name>
</gene>
<dbReference type="EMBL" id="JBHSNP010000010">
    <property type="protein sequence ID" value="MFC5602727.1"/>
    <property type="molecule type" value="Genomic_DNA"/>
</dbReference>
<proteinExistence type="predicted"/>
<evidence type="ECO:0000313" key="2">
    <source>
        <dbReference type="Proteomes" id="UP001596071"/>
    </source>
</evidence>
<keyword evidence="2" id="KW-1185">Reference proteome</keyword>
<reference evidence="2" key="1">
    <citation type="journal article" date="2019" name="Int. J. Syst. Evol. Microbiol.">
        <title>The Global Catalogue of Microorganisms (GCM) 10K type strain sequencing project: providing services to taxonomists for standard genome sequencing and annotation.</title>
        <authorList>
            <consortium name="The Broad Institute Genomics Platform"/>
            <consortium name="The Broad Institute Genome Sequencing Center for Infectious Disease"/>
            <person name="Wu L."/>
            <person name="Ma J."/>
        </authorList>
    </citation>
    <scope>NUCLEOTIDE SEQUENCE [LARGE SCALE GENOMIC DNA]</scope>
    <source>
        <strain evidence="2">KACC 11299</strain>
    </source>
</reference>
<evidence type="ECO:0000313" key="1">
    <source>
        <dbReference type="EMBL" id="MFC5602727.1"/>
    </source>
</evidence>
<name>A0ABW0TUP0_9BACL</name>